<keyword evidence="1" id="KW-1133">Transmembrane helix</keyword>
<protein>
    <submittedName>
        <fullName evidence="2">ABC-2 transporter permease</fullName>
    </submittedName>
</protein>
<name>A0A9D1WJU9_9FIRM</name>
<dbReference type="InterPro" id="IPR025699">
    <property type="entry name" value="ABC2_memb-like"/>
</dbReference>
<feature type="transmembrane region" description="Helical" evidence="1">
    <location>
        <begin position="20"/>
        <end position="47"/>
    </location>
</feature>
<evidence type="ECO:0000313" key="3">
    <source>
        <dbReference type="Proteomes" id="UP000886817"/>
    </source>
</evidence>
<dbReference type="AlphaFoldDB" id="A0A9D1WJU9"/>
<comment type="caution">
    <text evidence="2">The sequence shown here is derived from an EMBL/GenBank/DDBJ whole genome shotgun (WGS) entry which is preliminary data.</text>
</comment>
<sequence>MKGLLIKDYRLTKHNCRFYVILPFLALMLLVTGNGISFVCFFLTFCFSMMVLTTISYDEFDKSSAYLMTMPVTRKTYVLEKYCFGICCCFAGWAISVLLILIRNGFSTAVSNLGICLLTFYLVILMLLVTLPVQLKFGGDNGKVVLVGVIVILILAGMFLVQVGEWLSIDYRQIAVSVQSMHPLLLAGIVVLFHLGLGAASWFCSLHIMEKKEF</sequence>
<reference evidence="2" key="1">
    <citation type="journal article" date="2021" name="PeerJ">
        <title>Extensive microbial diversity within the chicken gut microbiome revealed by metagenomics and culture.</title>
        <authorList>
            <person name="Gilroy R."/>
            <person name="Ravi A."/>
            <person name="Getino M."/>
            <person name="Pursley I."/>
            <person name="Horton D.L."/>
            <person name="Alikhan N.F."/>
            <person name="Baker D."/>
            <person name="Gharbi K."/>
            <person name="Hall N."/>
            <person name="Watson M."/>
            <person name="Adriaenssens E.M."/>
            <person name="Foster-Nyarko E."/>
            <person name="Jarju S."/>
            <person name="Secka A."/>
            <person name="Antonio M."/>
            <person name="Oren A."/>
            <person name="Chaudhuri R.R."/>
            <person name="La Ragione R."/>
            <person name="Hildebrand F."/>
            <person name="Pallen M.J."/>
        </authorList>
    </citation>
    <scope>NUCLEOTIDE SEQUENCE</scope>
    <source>
        <strain evidence="2">ChiSjej1B19-8411</strain>
    </source>
</reference>
<proteinExistence type="predicted"/>
<keyword evidence="1" id="KW-0472">Membrane</keyword>
<evidence type="ECO:0000256" key="1">
    <source>
        <dbReference type="SAM" id="Phobius"/>
    </source>
</evidence>
<feature type="transmembrane region" description="Helical" evidence="1">
    <location>
        <begin position="184"/>
        <end position="204"/>
    </location>
</feature>
<feature type="transmembrane region" description="Helical" evidence="1">
    <location>
        <begin position="109"/>
        <end position="132"/>
    </location>
</feature>
<gene>
    <name evidence="2" type="ORF">IAA45_12545</name>
</gene>
<keyword evidence="1" id="KW-0812">Transmembrane</keyword>
<dbReference type="Proteomes" id="UP000886817">
    <property type="component" value="Unassembled WGS sequence"/>
</dbReference>
<accession>A0A9D1WJU9</accession>
<dbReference type="Pfam" id="PF13346">
    <property type="entry name" value="ABC2_membrane_5"/>
    <property type="match status" value="1"/>
</dbReference>
<evidence type="ECO:0000313" key="2">
    <source>
        <dbReference type="EMBL" id="HIX60524.1"/>
    </source>
</evidence>
<organism evidence="2 3">
    <name type="scientific">Candidatus Blautia gallistercoris</name>
    <dbReference type="NCBI Taxonomy" id="2838490"/>
    <lineage>
        <taxon>Bacteria</taxon>
        <taxon>Bacillati</taxon>
        <taxon>Bacillota</taxon>
        <taxon>Clostridia</taxon>
        <taxon>Lachnospirales</taxon>
        <taxon>Lachnospiraceae</taxon>
        <taxon>Blautia</taxon>
    </lineage>
</organism>
<dbReference type="EMBL" id="DXEX01000266">
    <property type="protein sequence ID" value="HIX60524.1"/>
    <property type="molecule type" value="Genomic_DNA"/>
</dbReference>
<feature type="transmembrane region" description="Helical" evidence="1">
    <location>
        <begin position="144"/>
        <end position="164"/>
    </location>
</feature>
<feature type="transmembrane region" description="Helical" evidence="1">
    <location>
        <begin position="82"/>
        <end position="103"/>
    </location>
</feature>
<reference evidence="2" key="2">
    <citation type="submission" date="2021-04" db="EMBL/GenBank/DDBJ databases">
        <authorList>
            <person name="Gilroy R."/>
        </authorList>
    </citation>
    <scope>NUCLEOTIDE SEQUENCE</scope>
    <source>
        <strain evidence="2">ChiSjej1B19-8411</strain>
    </source>
</reference>